<proteinExistence type="predicted"/>
<organism evidence="1 2">
    <name type="scientific">Pseudomonas berkeleyensis</name>
    <dbReference type="NCBI Taxonomy" id="2726956"/>
    <lineage>
        <taxon>Bacteria</taxon>
        <taxon>Pseudomonadati</taxon>
        <taxon>Pseudomonadota</taxon>
        <taxon>Gammaproteobacteria</taxon>
        <taxon>Pseudomonadales</taxon>
        <taxon>Pseudomonadaceae</taxon>
        <taxon>Pseudomonas</taxon>
    </lineage>
</organism>
<dbReference type="EMBL" id="CP059139">
    <property type="protein sequence ID" value="QMV61831.1"/>
    <property type="molecule type" value="Genomic_DNA"/>
</dbReference>
<keyword evidence="2" id="KW-1185">Reference proteome</keyword>
<name>A0A7G5DJA6_9PSED</name>
<protein>
    <submittedName>
        <fullName evidence="1">Uncharacterized protein</fullName>
    </submittedName>
</protein>
<evidence type="ECO:0000313" key="2">
    <source>
        <dbReference type="Proteomes" id="UP000515276"/>
    </source>
</evidence>
<gene>
    <name evidence="1" type="ORF">HS968_17540</name>
</gene>
<sequence>MNYKRPYLQPLPTVSLPVRRHALPRQGFALPLPRRDEPCQHQAAAEYQAARLSKLLRSQPSPEQSDMANALLQELVEAYRLALHKARQG</sequence>
<accession>A0A7G5DJA6</accession>
<dbReference type="AlphaFoldDB" id="A0A7G5DJA6"/>
<reference evidence="1 2" key="1">
    <citation type="journal article" date="2020" name="G3 (Bethesda)">
        <title>CeMbio - The Caenorhabditis elegans Microbiome Resource.</title>
        <authorList>
            <person name="Dirksen P."/>
            <person name="Assie A."/>
            <person name="Zimmermann J."/>
            <person name="Zhang F."/>
            <person name="Tietje A.M."/>
            <person name="Marsh S.A."/>
            <person name="Felix M.A."/>
            <person name="Shapira M."/>
            <person name="Kaleta C."/>
            <person name="Schulenburg H."/>
            <person name="Samuel B."/>
        </authorList>
    </citation>
    <scope>NUCLEOTIDE SEQUENCE [LARGE SCALE GENOMIC DNA]</scope>
    <source>
        <strain evidence="1 2">MSPm1</strain>
    </source>
</reference>
<dbReference type="RefSeq" id="WP_182367639.1">
    <property type="nucleotide sequence ID" value="NZ_CP059139.1"/>
</dbReference>
<evidence type="ECO:0000313" key="1">
    <source>
        <dbReference type="EMBL" id="QMV61831.1"/>
    </source>
</evidence>
<dbReference type="Proteomes" id="UP000515276">
    <property type="component" value="Chromosome"/>
</dbReference>